<evidence type="ECO:0000313" key="3">
    <source>
        <dbReference type="EMBL" id="KAJ8373636.1"/>
    </source>
</evidence>
<organism evidence="3 4">
    <name type="scientific">Synaphobranchus kaupii</name>
    <name type="common">Kaup's arrowtooth eel</name>
    <dbReference type="NCBI Taxonomy" id="118154"/>
    <lineage>
        <taxon>Eukaryota</taxon>
        <taxon>Metazoa</taxon>
        <taxon>Chordata</taxon>
        <taxon>Craniata</taxon>
        <taxon>Vertebrata</taxon>
        <taxon>Euteleostomi</taxon>
        <taxon>Actinopterygii</taxon>
        <taxon>Neopterygii</taxon>
        <taxon>Teleostei</taxon>
        <taxon>Anguilliformes</taxon>
        <taxon>Synaphobranchidae</taxon>
        <taxon>Synaphobranchus</taxon>
    </lineage>
</organism>
<proteinExistence type="inferred from homology"/>
<dbReference type="Pfam" id="PF02536">
    <property type="entry name" value="mTERF"/>
    <property type="match status" value="1"/>
</dbReference>
<reference evidence="3" key="1">
    <citation type="journal article" date="2023" name="Science">
        <title>Genome structures resolve the early diversification of teleost fishes.</title>
        <authorList>
            <person name="Parey E."/>
            <person name="Louis A."/>
            <person name="Montfort J."/>
            <person name="Bouchez O."/>
            <person name="Roques C."/>
            <person name="Iampietro C."/>
            <person name="Lluch J."/>
            <person name="Castinel A."/>
            <person name="Donnadieu C."/>
            <person name="Desvignes T."/>
            <person name="Floi Bucao C."/>
            <person name="Jouanno E."/>
            <person name="Wen M."/>
            <person name="Mejri S."/>
            <person name="Dirks R."/>
            <person name="Jansen H."/>
            <person name="Henkel C."/>
            <person name="Chen W.J."/>
            <person name="Zahm M."/>
            <person name="Cabau C."/>
            <person name="Klopp C."/>
            <person name="Thompson A.W."/>
            <person name="Robinson-Rechavi M."/>
            <person name="Braasch I."/>
            <person name="Lecointre G."/>
            <person name="Bobe J."/>
            <person name="Postlethwait J.H."/>
            <person name="Berthelot C."/>
            <person name="Roest Crollius H."/>
            <person name="Guiguen Y."/>
        </authorList>
    </citation>
    <scope>NUCLEOTIDE SEQUENCE</scope>
    <source>
        <strain evidence="3">WJC10195</strain>
    </source>
</reference>
<evidence type="ECO:0000256" key="2">
    <source>
        <dbReference type="ARBA" id="ARBA00022946"/>
    </source>
</evidence>
<dbReference type="GO" id="GO:0003676">
    <property type="term" value="F:nucleic acid binding"/>
    <property type="evidence" value="ECO:0007669"/>
    <property type="project" value="InterPro"/>
</dbReference>
<evidence type="ECO:0000313" key="4">
    <source>
        <dbReference type="Proteomes" id="UP001152622"/>
    </source>
</evidence>
<dbReference type="GO" id="GO:0005759">
    <property type="term" value="C:mitochondrial matrix"/>
    <property type="evidence" value="ECO:0007669"/>
    <property type="project" value="TreeGrafter"/>
</dbReference>
<dbReference type="PANTHER" id="PTHR15437">
    <property type="entry name" value="TRANSCRIPTION TERMINATION FACTOR, MITOCHONDRIAL"/>
    <property type="match status" value="1"/>
</dbReference>
<comment type="similarity">
    <text evidence="1">Belongs to the mTERF family.</text>
</comment>
<dbReference type="InterPro" id="IPR038538">
    <property type="entry name" value="MTERF_sf"/>
</dbReference>
<name>A0A9Q1J7U9_SYNKA</name>
<dbReference type="Gene3D" id="1.25.70.10">
    <property type="entry name" value="Transcription termination factor 3, mitochondrial"/>
    <property type="match status" value="1"/>
</dbReference>
<dbReference type="GO" id="GO:0006393">
    <property type="term" value="P:termination of mitochondrial transcription"/>
    <property type="evidence" value="ECO:0007669"/>
    <property type="project" value="TreeGrafter"/>
</dbReference>
<gene>
    <name evidence="3" type="ORF">SKAU_G00042160</name>
</gene>
<dbReference type="Proteomes" id="UP001152622">
    <property type="component" value="Chromosome 2"/>
</dbReference>
<comment type="caution">
    <text evidence="3">The sequence shown here is derived from an EMBL/GenBank/DDBJ whole genome shotgun (WGS) entry which is preliminary data.</text>
</comment>
<dbReference type="SMART" id="SM00733">
    <property type="entry name" value="Mterf"/>
    <property type="match status" value="4"/>
</dbReference>
<evidence type="ECO:0008006" key="5">
    <source>
        <dbReference type="Google" id="ProtNLM"/>
    </source>
</evidence>
<sequence>MLPASEQGGSHTCHPIVMRYKHVASLQARLQPPCARTVGGLGGYPGYRSRLCSTLQPGGTENQQTVDALYDLSVDVCKIRKLKGWVLLEPRAYVRETAGLLRDLGANGPAIARILEQHPEAMLCIPEDLRAQRELWASVFPREQDLVGIVEKFPASFFTVSHQASQKANVQYFQSLRLNKRIVGKLLASAPHSFCRPVEHNREVVRTLSEAYLSLGGHEGNMKIWLQQLLAQNPFVLMKPPSAIQENLAFLRDRGFRPTELLRLLSKLRGFFSELNTDSMGETLAYSQGVLRCSDPELREMVLRCPALLYYPVSVLSERIQGLLNAGVSLRQIVATPTILELTTHIVLYRIQRLRSYGYDVATGNLDALNGTKKDFEGSLRQTRPLFNPVAPLKTPEE</sequence>
<keyword evidence="2" id="KW-0809">Transit peptide</keyword>
<dbReference type="InterPro" id="IPR003690">
    <property type="entry name" value="MTERF"/>
</dbReference>
<dbReference type="OrthoDB" id="9868878at2759"/>
<evidence type="ECO:0000256" key="1">
    <source>
        <dbReference type="ARBA" id="ARBA00007692"/>
    </source>
</evidence>
<dbReference type="EMBL" id="JAINUF010000002">
    <property type="protein sequence ID" value="KAJ8373636.1"/>
    <property type="molecule type" value="Genomic_DNA"/>
</dbReference>
<keyword evidence="4" id="KW-1185">Reference proteome</keyword>
<accession>A0A9Q1J7U9</accession>
<dbReference type="PANTHER" id="PTHR15437:SF1">
    <property type="entry name" value="TRANSCRIPTION TERMINATION FACTOR 2, MITOCHONDRIAL"/>
    <property type="match status" value="1"/>
</dbReference>
<protein>
    <recommendedName>
        <fullName evidence="5">Mitochondrial transcription termination factor 2</fullName>
    </recommendedName>
</protein>
<dbReference type="AlphaFoldDB" id="A0A9Q1J7U9"/>